<comment type="caution">
    <text evidence="8">The sequence shown here is derived from an EMBL/GenBank/DDBJ whole genome shotgun (WGS) entry which is preliminary data.</text>
</comment>
<evidence type="ECO:0000256" key="4">
    <source>
        <dbReference type="ARBA" id="ARBA00022801"/>
    </source>
</evidence>
<dbReference type="Gene3D" id="3.40.50.1010">
    <property type="entry name" value="5'-nuclease"/>
    <property type="match status" value="1"/>
</dbReference>
<keyword evidence="3" id="KW-0479">Metal-binding</keyword>
<evidence type="ECO:0000313" key="8">
    <source>
        <dbReference type="EMBL" id="HGM46484.1"/>
    </source>
</evidence>
<comment type="cofactor">
    <cofactor evidence="1">
        <name>Mg(2+)</name>
        <dbReference type="ChEBI" id="CHEBI:18420"/>
    </cofactor>
</comment>
<dbReference type="SUPFAM" id="SSF88723">
    <property type="entry name" value="PIN domain-like"/>
    <property type="match status" value="1"/>
</dbReference>
<proteinExistence type="inferred from homology"/>
<dbReference type="GO" id="GO:0046872">
    <property type="term" value="F:metal ion binding"/>
    <property type="evidence" value="ECO:0007669"/>
    <property type="project" value="UniProtKB-KW"/>
</dbReference>
<dbReference type="InterPro" id="IPR050556">
    <property type="entry name" value="Type_II_TA_system_RNase"/>
</dbReference>
<dbReference type="GO" id="GO:0004518">
    <property type="term" value="F:nuclease activity"/>
    <property type="evidence" value="ECO:0007669"/>
    <property type="project" value="UniProtKB-KW"/>
</dbReference>
<name>A0A7C4H7X0_THEPE</name>
<accession>A0A7C4H7X0</accession>
<dbReference type="InterPro" id="IPR002716">
    <property type="entry name" value="PIN_dom"/>
</dbReference>
<dbReference type="Pfam" id="PF01850">
    <property type="entry name" value="PIN"/>
    <property type="match status" value="1"/>
</dbReference>
<dbReference type="PANTHER" id="PTHR33653:SF1">
    <property type="entry name" value="RIBONUCLEASE VAPC2"/>
    <property type="match status" value="1"/>
</dbReference>
<sequence length="152" mass="17518">MSSQLPYREVLVDTYALTYLHSQEVRNLLVLILSKFRIHVSVLSVQEFLSYIYYKLHDYSLLERAAEVLYKLYVVENIDRETALRAAMIAADLVKRNQDFNLVDVFNAAIAVLRNIPILTDDPSRYSGYARYGVTAISVEDFIEEFKATIKA</sequence>
<keyword evidence="4" id="KW-0378">Hydrolase</keyword>
<evidence type="ECO:0000256" key="3">
    <source>
        <dbReference type="ARBA" id="ARBA00022723"/>
    </source>
</evidence>
<keyword evidence="5" id="KW-0460">Magnesium</keyword>
<comment type="similarity">
    <text evidence="6">Belongs to the PINc/VapC protein family.</text>
</comment>
<dbReference type="InterPro" id="IPR029060">
    <property type="entry name" value="PIN-like_dom_sf"/>
</dbReference>
<reference evidence="8" key="1">
    <citation type="journal article" date="2020" name="mSystems">
        <title>Genome- and Community-Level Interaction Insights into Carbon Utilization and Element Cycling Functions of Hydrothermarchaeota in Hydrothermal Sediment.</title>
        <authorList>
            <person name="Zhou Z."/>
            <person name="Liu Y."/>
            <person name="Xu W."/>
            <person name="Pan J."/>
            <person name="Luo Z.H."/>
            <person name="Li M."/>
        </authorList>
    </citation>
    <scope>NUCLEOTIDE SEQUENCE</scope>
    <source>
        <strain evidence="8">SpSt-649</strain>
    </source>
</reference>
<dbReference type="AlphaFoldDB" id="A0A7C4H7X0"/>
<evidence type="ECO:0000256" key="2">
    <source>
        <dbReference type="ARBA" id="ARBA00022722"/>
    </source>
</evidence>
<evidence type="ECO:0000256" key="1">
    <source>
        <dbReference type="ARBA" id="ARBA00001946"/>
    </source>
</evidence>
<evidence type="ECO:0000256" key="6">
    <source>
        <dbReference type="ARBA" id="ARBA00038093"/>
    </source>
</evidence>
<organism evidence="8">
    <name type="scientific">Thermofilum pendens</name>
    <dbReference type="NCBI Taxonomy" id="2269"/>
    <lineage>
        <taxon>Archaea</taxon>
        <taxon>Thermoproteota</taxon>
        <taxon>Thermoprotei</taxon>
        <taxon>Thermofilales</taxon>
        <taxon>Thermofilaceae</taxon>
        <taxon>Thermofilum</taxon>
    </lineage>
</organism>
<protein>
    <submittedName>
        <fullName evidence="8">Type II toxin-antitoxin system VapC family toxin</fullName>
    </submittedName>
</protein>
<gene>
    <name evidence="8" type="ORF">ENU21_01855</name>
</gene>
<feature type="domain" description="PIN" evidence="7">
    <location>
        <begin position="10"/>
        <end position="123"/>
    </location>
</feature>
<keyword evidence="2" id="KW-0540">Nuclease</keyword>
<evidence type="ECO:0000256" key="5">
    <source>
        <dbReference type="ARBA" id="ARBA00022842"/>
    </source>
</evidence>
<dbReference type="GO" id="GO:0016787">
    <property type="term" value="F:hydrolase activity"/>
    <property type="evidence" value="ECO:0007669"/>
    <property type="project" value="UniProtKB-KW"/>
</dbReference>
<dbReference type="PANTHER" id="PTHR33653">
    <property type="entry name" value="RIBONUCLEASE VAPC2"/>
    <property type="match status" value="1"/>
</dbReference>
<evidence type="ECO:0000259" key="7">
    <source>
        <dbReference type="Pfam" id="PF01850"/>
    </source>
</evidence>
<dbReference type="EMBL" id="DTBQ01000054">
    <property type="protein sequence ID" value="HGM46484.1"/>
    <property type="molecule type" value="Genomic_DNA"/>
</dbReference>